<feature type="signal peptide" evidence="2">
    <location>
        <begin position="1"/>
        <end position="28"/>
    </location>
</feature>
<dbReference type="InterPro" id="IPR000757">
    <property type="entry name" value="Beta-glucanase-like"/>
</dbReference>
<protein>
    <submittedName>
        <fullName evidence="4">Family 16 glycosylhydrolase</fullName>
    </submittedName>
</protein>
<keyword evidence="5" id="KW-1185">Reference proteome</keyword>
<dbReference type="PROSITE" id="PS51762">
    <property type="entry name" value="GH16_2"/>
    <property type="match status" value="1"/>
</dbReference>
<feature type="domain" description="GH16" evidence="3">
    <location>
        <begin position="1"/>
        <end position="276"/>
    </location>
</feature>
<sequence>MTRTPVPVPVPVLALTLAMLFAATPLAAQDGPAGHRLVWSDEFDRDGPPDLARWRYDTHANRTGWYNDERQYYAADRPENARVEDGVLVIEARRERLEQAADFGGQDYTSARMISRQAWTYGVIQVRARLPCGGGTWPAIWMLPADLESWPIDGEIDIMEHVGNRPGVVLGTVHTGAYNHVAGTQRGGEIVVADACDAFHVYEANWTADGIDFAVDGRTFFRFGNDGAGAKPTWPFDQPFGLLLNLAIGGGLGGAVDDGAFPQRFEIDWVRVWRAE</sequence>
<keyword evidence="2" id="KW-0732">Signal</keyword>
<evidence type="ECO:0000256" key="1">
    <source>
        <dbReference type="ARBA" id="ARBA00006865"/>
    </source>
</evidence>
<dbReference type="InterPro" id="IPR050546">
    <property type="entry name" value="Glycosyl_Hydrlase_16"/>
</dbReference>
<feature type="chain" id="PRO_5045651874" evidence="2">
    <location>
        <begin position="29"/>
        <end position="276"/>
    </location>
</feature>
<evidence type="ECO:0000256" key="2">
    <source>
        <dbReference type="SAM" id="SignalP"/>
    </source>
</evidence>
<dbReference type="PANTHER" id="PTHR10963">
    <property type="entry name" value="GLYCOSYL HYDROLASE-RELATED"/>
    <property type="match status" value="1"/>
</dbReference>
<dbReference type="CDD" id="cd08023">
    <property type="entry name" value="GH16_laminarinase_like"/>
    <property type="match status" value="1"/>
</dbReference>
<accession>A0ABV6R0J8</accession>
<dbReference type="Pfam" id="PF00722">
    <property type="entry name" value="Glyco_hydro_16"/>
    <property type="match status" value="1"/>
</dbReference>
<dbReference type="SUPFAM" id="SSF49899">
    <property type="entry name" value="Concanavalin A-like lectins/glucanases"/>
    <property type="match status" value="1"/>
</dbReference>
<evidence type="ECO:0000259" key="3">
    <source>
        <dbReference type="PROSITE" id="PS51762"/>
    </source>
</evidence>
<dbReference type="Gene3D" id="2.60.120.200">
    <property type="match status" value="1"/>
</dbReference>
<dbReference type="InterPro" id="IPR013320">
    <property type="entry name" value="ConA-like_dom_sf"/>
</dbReference>
<evidence type="ECO:0000313" key="4">
    <source>
        <dbReference type="EMBL" id="MFC0633145.1"/>
    </source>
</evidence>
<name>A0ABV6R0J8_9CAUL</name>
<gene>
    <name evidence="4" type="ORF">ACFFGE_04540</name>
</gene>
<dbReference type="Proteomes" id="UP001589906">
    <property type="component" value="Unassembled WGS sequence"/>
</dbReference>
<comment type="caution">
    <text evidence="4">The sequence shown here is derived from an EMBL/GenBank/DDBJ whole genome shotgun (WGS) entry which is preliminary data.</text>
</comment>
<reference evidence="4 5" key="1">
    <citation type="submission" date="2024-09" db="EMBL/GenBank/DDBJ databases">
        <authorList>
            <person name="Sun Q."/>
            <person name="Mori K."/>
        </authorList>
    </citation>
    <scope>NUCLEOTIDE SEQUENCE [LARGE SCALE GENOMIC DNA]</scope>
    <source>
        <strain evidence="4 5">NCAIM B.02621</strain>
    </source>
</reference>
<organism evidence="4 5">
    <name type="scientific">Brevundimonas balnearis</name>
    <dbReference type="NCBI Taxonomy" id="1572858"/>
    <lineage>
        <taxon>Bacteria</taxon>
        <taxon>Pseudomonadati</taxon>
        <taxon>Pseudomonadota</taxon>
        <taxon>Alphaproteobacteria</taxon>
        <taxon>Caulobacterales</taxon>
        <taxon>Caulobacteraceae</taxon>
        <taxon>Brevundimonas</taxon>
    </lineage>
</organism>
<dbReference type="EMBL" id="JBHLSW010000003">
    <property type="protein sequence ID" value="MFC0633145.1"/>
    <property type="molecule type" value="Genomic_DNA"/>
</dbReference>
<evidence type="ECO:0000313" key="5">
    <source>
        <dbReference type="Proteomes" id="UP001589906"/>
    </source>
</evidence>
<dbReference type="RefSeq" id="WP_376834721.1">
    <property type="nucleotide sequence ID" value="NZ_JBHLSW010000003.1"/>
</dbReference>
<comment type="similarity">
    <text evidence="1">Belongs to the glycosyl hydrolase 16 family.</text>
</comment>
<proteinExistence type="inferred from homology"/>
<dbReference type="PANTHER" id="PTHR10963:SF55">
    <property type="entry name" value="GLYCOSIDE HYDROLASE FAMILY 16 PROTEIN"/>
    <property type="match status" value="1"/>
</dbReference>